<dbReference type="SMART" id="SM00525">
    <property type="entry name" value="FES"/>
    <property type="match status" value="1"/>
</dbReference>
<keyword evidence="10 13" id="KW-0456">Lyase</keyword>
<keyword evidence="3 13" id="KW-0479">Metal-binding</keyword>
<evidence type="ECO:0000256" key="6">
    <source>
        <dbReference type="ARBA" id="ARBA00023004"/>
    </source>
</evidence>
<dbReference type="InterPro" id="IPR004035">
    <property type="entry name" value="Endouclease-III_FeS-bd_BS"/>
</dbReference>
<dbReference type="PANTHER" id="PTHR43286:SF1">
    <property type="entry name" value="ENDONUCLEASE III-LIKE PROTEIN 1"/>
    <property type="match status" value="1"/>
</dbReference>
<evidence type="ECO:0000256" key="10">
    <source>
        <dbReference type="ARBA" id="ARBA00023239"/>
    </source>
</evidence>
<dbReference type="PANTHER" id="PTHR43286">
    <property type="entry name" value="ENDONUCLEASE III-LIKE PROTEIN 1"/>
    <property type="match status" value="1"/>
</dbReference>
<evidence type="ECO:0000313" key="15">
    <source>
        <dbReference type="EMBL" id="KGK97891.1"/>
    </source>
</evidence>
<dbReference type="InterPro" id="IPR000445">
    <property type="entry name" value="HhH_motif"/>
</dbReference>
<dbReference type="Proteomes" id="UP000029859">
    <property type="component" value="Unassembled WGS sequence"/>
</dbReference>
<keyword evidence="5 13" id="KW-0378">Hydrolase</keyword>
<dbReference type="OrthoDB" id="84708at2157"/>
<dbReference type="RefSeq" id="WP_048195025.1">
    <property type="nucleotide sequence ID" value="NZ_CAAGSM010000001.1"/>
</dbReference>
<comment type="function">
    <text evidence="13">DNA repair enzyme that has both DNA N-glycosylase activity and AP-lyase activity. The DNA N-glycosylase activity releases various damaged pyrimidines from DNA by cleaving the N-glycosidic bond, leaving an AP (apurinic/apyrimidinic) site. The AP-lyase activity cleaves the phosphodiester bond 3' to the AP site by a beta-elimination, leaving a 3'-terminal unsaturated sugar and a product with a terminal 5'-phosphate.</text>
</comment>
<evidence type="ECO:0000256" key="9">
    <source>
        <dbReference type="ARBA" id="ARBA00023204"/>
    </source>
</evidence>
<keyword evidence="15" id="KW-0255">Endonuclease</keyword>
<keyword evidence="8 13" id="KW-0238">DNA-binding</keyword>
<dbReference type="EC" id="4.2.99.18" evidence="13"/>
<accession>A0A099T0Z6</accession>
<evidence type="ECO:0000256" key="11">
    <source>
        <dbReference type="ARBA" id="ARBA00023295"/>
    </source>
</evidence>
<reference evidence="15 16" key="1">
    <citation type="submission" date="2014-09" db="EMBL/GenBank/DDBJ databases">
        <title>Draft genome sequence of an obligately methylotrophic methanogen, Methanococcoides methylutens, isolated from marine sediment.</title>
        <authorList>
            <person name="Guan Y."/>
            <person name="Ngugi D.K."/>
            <person name="Blom J."/>
            <person name="Ali S."/>
            <person name="Ferry J.G."/>
            <person name="Stingl U."/>
        </authorList>
    </citation>
    <scope>NUCLEOTIDE SEQUENCE [LARGE SCALE GENOMIC DNA]</scope>
    <source>
        <strain evidence="15 16">DSM 2657</strain>
    </source>
</reference>
<comment type="catalytic activity">
    <reaction evidence="12">
        <text>Hydrolyzes mismatched double-stranded DNA and polynucleotides, releasing free thymine.</text>
        <dbReference type="EC" id="3.2.2.29"/>
    </reaction>
</comment>
<name>A0A099T0Z6_METMT</name>
<comment type="cofactor">
    <cofactor evidence="13">
        <name>[4Fe-4S] cluster</name>
        <dbReference type="ChEBI" id="CHEBI:49883"/>
    </cofactor>
    <text evidence="13">Binds 1 [4Fe-4S] cluster.</text>
</comment>
<comment type="caution">
    <text evidence="15">The sequence shown here is derived from an EMBL/GenBank/DDBJ whole genome shotgun (WGS) entry which is preliminary data.</text>
</comment>
<evidence type="ECO:0000313" key="16">
    <source>
        <dbReference type="Proteomes" id="UP000029859"/>
    </source>
</evidence>
<protein>
    <recommendedName>
        <fullName evidence="13">Endonuclease III</fullName>
        <ecNumber evidence="13">4.2.99.18</ecNumber>
    </recommendedName>
    <alternativeName>
        <fullName evidence="13">DNA-(apurinic or apyrimidinic site) lyase</fullName>
    </alternativeName>
</protein>
<dbReference type="InterPro" id="IPR004036">
    <property type="entry name" value="Endonuclease-III-like_CS2"/>
</dbReference>
<keyword evidence="7 13" id="KW-0411">Iron-sulfur</keyword>
<dbReference type="EMBL" id="JRHO01000014">
    <property type="protein sequence ID" value="KGK97891.1"/>
    <property type="molecule type" value="Genomic_DNA"/>
</dbReference>
<dbReference type="InterPro" id="IPR003265">
    <property type="entry name" value="HhH-GPD_domain"/>
</dbReference>
<dbReference type="SUPFAM" id="SSF48150">
    <property type="entry name" value="DNA-glycosylase"/>
    <property type="match status" value="1"/>
</dbReference>
<dbReference type="Gene3D" id="1.10.340.30">
    <property type="entry name" value="Hypothetical protein, domain 2"/>
    <property type="match status" value="1"/>
</dbReference>
<evidence type="ECO:0000256" key="13">
    <source>
        <dbReference type="HAMAP-Rule" id="MF_00942"/>
    </source>
</evidence>
<dbReference type="GO" id="GO:0000703">
    <property type="term" value="F:oxidized pyrimidine nucleobase lesion DNA N-glycosylase activity"/>
    <property type="evidence" value="ECO:0007669"/>
    <property type="project" value="TreeGrafter"/>
</dbReference>
<dbReference type="FunFam" id="1.10.340.30:FF:000001">
    <property type="entry name" value="Endonuclease III"/>
    <property type="match status" value="1"/>
</dbReference>
<keyword evidence="2 13" id="KW-0004">4Fe-4S</keyword>
<comment type="similarity">
    <text evidence="1 13">Belongs to the Nth/MutY family.</text>
</comment>
<evidence type="ECO:0000256" key="5">
    <source>
        <dbReference type="ARBA" id="ARBA00022801"/>
    </source>
</evidence>
<dbReference type="GO" id="GO:0051539">
    <property type="term" value="F:4 iron, 4 sulfur cluster binding"/>
    <property type="evidence" value="ECO:0007669"/>
    <property type="project" value="UniProtKB-UniRule"/>
</dbReference>
<dbReference type="GO" id="GO:0140078">
    <property type="term" value="F:class I DNA-(apurinic or apyrimidinic site) endonuclease activity"/>
    <property type="evidence" value="ECO:0007669"/>
    <property type="project" value="UniProtKB-EC"/>
</dbReference>
<proteinExistence type="inferred from homology"/>
<evidence type="ECO:0000256" key="4">
    <source>
        <dbReference type="ARBA" id="ARBA00022763"/>
    </source>
</evidence>
<evidence type="ECO:0000256" key="12">
    <source>
        <dbReference type="ARBA" id="ARBA00052915"/>
    </source>
</evidence>
<comment type="catalytic activity">
    <reaction evidence="13">
        <text>2'-deoxyribonucleotide-(2'-deoxyribose 5'-phosphate)-2'-deoxyribonucleotide-DNA = a 3'-end 2'-deoxyribonucleotide-(2,3-dehydro-2,3-deoxyribose 5'-phosphate)-DNA + a 5'-end 5'-phospho-2'-deoxyribonucleoside-DNA + H(+)</text>
        <dbReference type="Rhea" id="RHEA:66592"/>
        <dbReference type="Rhea" id="RHEA-COMP:13180"/>
        <dbReference type="Rhea" id="RHEA-COMP:16897"/>
        <dbReference type="Rhea" id="RHEA-COMP:17067"/>
        <dbReference type="ChEBI" id="CHEBI:15378"/>
        <dbReference type="ChEBI" id="CHEBI:136412"/>
        <dbReference type="ChEBI" id="CHEBI:157695"/>
        <dbReference type="ChEBI" id="CHEBI:167181"/>
        <dbReference type="EC" id="4.2.99.18"/>
    </reaction>
</comment>
<dbReference type="HAMAP" id="MF_00942">
    <property type="entry name" value="Nth"/>
    <property type="match status" value="1"/>
</dbReference>
<dbReference type="NCBIfam" id="TIGR01083">
    <property type="entry name" value="nth"/>
    <property type="match status" value="1"/>
</dbReference>
<evidence type="ECO:0000256" key="8">
    <source>
        <dbReference type="ARBA" id="ARBA00023125"/>
    </source>
</evidence>
<dbReference type="GO" id="GO:0046872">
    <property type="term" value="F:metal ion binding"/>
    <property type="evidence" value="ECO:0007669"/>
    <property type="project" value="UniProtKB-KW"/>
</dbReference>
<feature type="binding site" evidence="13">
    <location>
        <position position="183"/>
    </location>
    <ligand>
        <name>[4Fe-4S] cluster</name>
        <dbReference type="ChEBI" id="CHEBI:49883"/>
    </ligand>
</feature>
<dbReference type="AlphaFoldDB" id="A0A099T0Z6"/>
<dbReference type="Pfam" id="PF00633">
    <property type="entry name" value="HHH"/>
    <property type="match status" value="1"/>
</dbReference>
<dbReference type="GO" id="GO:0141016">
    <property type="term" value="F:G/T mismatch-specific thymine-DNA glycosylase activity"/>
    <property type="evidence" value="ECO:0007669"/>
    <property type="project" value="UniProtKB-EC"/>
</dbReference>
<keyword evidence="6 13" id="KW-0408">Iron</keyword>
<gene>
    <name evidence="13" type="primary">nth</name>
    <name evidence="15" type="ORF">LI82_09020</name>
</gene>
<feature type="binding site" evidence="13">
    <location>
        <position position="190"/>
    </location>
    <ligand>
        <name>[4Fe-4S] cluster</name>
        <dbReference type="ChEBI" id="CHEBI:49883"/>
    </ligand>
</feature>
<dbReference type="InterPro" id="IPR003651">
    <property type="entry name" value="Endonuclease3_FeS-loop_motif"/>
</dbReference>
<keyword evidence="4 13" id="KW-0227">DNA damage</keyword>
<evidence type="ECO:0000259" key="14">
    <source>
        <dbReference type="SMART" id="SM00478"/>
    </source>
</evidence>
<dbReference type="PIRSF" id="PIRSF001435">
    <property type="entry name" value="Nth"/>
    <property type="match status" value="1"/>
</dbReference>
<dbReference type="InterPro" id="IPR011257">
    <property type="entry name" value="DNA_glycosylase"/>
</dbReference>
<dbReference type="PROSITE" id="PS01155">
    <property type="entry name" value="ENDONUCLEASE_III_2"/>
    <property type="match status" value="1"/>
</dbReference>
<dbReference type="Gene3D" id="1.10.1670.10">
    <property type="entry name" value="Helix-hairpin-Helix base-excision DNA repair enzymes (C-terminal)"/>
    <property type="match status" value="1"/>
</dbReference>
<dbReference type="GO" id="GO:0006289">
    <property type="term" value="P:nucleotide-excision repair"/>
    <property type="evidence" value="ECO:0007669"/>
    <property type="project" value="TreeGrafter"/>
</dbReference>
<dbReference type="FunFam" id="1.10.1670.10:FF:000001">
    <property type="entry name" value="Endonuclease III"/>
    <property type="match status" value="1"/>
</dbReference>
<dbReference type="Pfam" id="PF00730">
    <property type="entry name" value="HhH-GPD"/>
    <property type="match status" value="1"/>
</dbReference>
<dbReference type="CDD" id="cd00056">
    <property type="entry name" value="ENDO3c"/>
    <property type="match status" value="1"/>
</dbReference>
<sequence length="203" mass="23282">MDVEEIISRLKKLYPKGYFHINRDPYYLLISTVLSQRTRDEVTIPTTQKLFSVFDTPQKMASADVDEIRELIREVGFYNVKAQRLIEISRVLLDEYDGIVPDDIDELVKLPGVGRKTANCVLTYAFDKDAIAVDTHVHRISNRMGLVETDTPEETEIELEKVVDKEMWKDINGLMVLFGKSICRPVSPKCDVCIMNDICPKLI</sequence>
<feature type="binding site" evidence="13">
    <location>
        <position position="199"/>
    </location>
    <ligand>
        <name>[4Fe-4S] cluster</name>
        <dbReference type="ChEBI" id="CHEBI:49883"/>
    </ligand>
</feature>
<dbReference type="InterPro" id="IPR023170">
    <property type="entry name" value="HhH_base_excis_C"/>
</dbReference>
<keyword evidence="16" id="KW-1185">Reference proteome</keyword>
<dbReference type="GO" id="GO:0006285">
    <property type="term" value="P:base-excision repair, AP site formation"/>
    <property type="evidence" value="ECO:0007669"/>
    <property type="project" value="TreeGrafter"/>
</dbReference>
<dbReference type="Pfam" id="PF10576">
    <property type="entry name" value="EndIII_4Fe-2S"/>
    <property type="match status" value="1"/>
</dbReference>
<evidence type="ECO:0000256" key="3">
    <source>
        <dbReference type="ARBA" id="ARBA00022723"/>
    </source>
</evidence>
<evidence type="ECO:0000256" key="2">
    <source>
        <dbReference type="ARBA" id="ARBA00022485"/>
    </source>
</evidence>
<feature type="binding site" evidence="13">
    <location>
        <position position="193"/>
    </location>
    <ligand>
        <name>[4Fe-4S] cluster</name>
        <dbReference type="ChEBI" id="CHEBI:49883"/>
    </ligand>
</feature>
<evidence type="ECO:0000256" key="1">
    <source>
        <dbReference type="ARBA" id="ARBA00008343"/>
    </source>
</evidence>
<dbReference type="InterPro" id="IPR005759">
    <property type="entry name" value="Nth"/>
</dbReference>
<keyword evidence="15" id="KW-0540">Nuclease</keyword>
<dbReference type="GO" id="GO:0003677">
    <property type="term" value="F:DNA binding"/>
    <property type="evidence" value="ECO:0007669"/>
    <property type="project" value="UniProtKB-UniRule"/>
</dbReference>
<keyword evidence="11 13" id="KW-0326">Glycosidase</keyword>
<keyword evidence="9 13" id="KW-0234">DNA repair</keyword>
<organism evidence="15 16">
    <name type="scientific">Methanococcoides methylutens</name>
    <dbReference type="NCBI Taxonomy" id="2226"/>
    <lineage>
        <taxon>Archaea</taxon>
        <taxon>Methanobacteriati</taxon>
        <taxon>Methanobacteriota</taxon>
        <taxon>Stenosarchaea group</taxon>
        <taxon>Methanomicrobia</taxon>
        <taxon>Methanosarcinales</taxon>
        <taxon>Methanosarcinaceae</taxon>
        <taxon>Methanococcoides</taxon>
    </lineage>
</organism>
<dbReference type="SMART" id="SM00478">
    <property type="entry name" value="ENDO3c"/>
    <property type="match status" value="1"/>
</dbReference>
<dbReference type="PROSITE" id="PS00764">
    <property type="entry name" value="ENDONUCLEASE_III_1"/>
    <property type="match status" value="1"/>
</dbReference>
<feature type="domain" description="HhH-GPD" evidence="14">
    <location>
        <begin position="34"/>
        <end position="181"/>
    </location>
</feature>
<evidence type="ECO:0000256" key="7">
    <source>
        <dbReference type="ARBA" id="ARBA00023014"/>
    </source>
</evidence>